<evidence type="ECO:0000313" key="2">
    <source>
        <dbReference type="EMBL" id="MDT0574573.1"/>
    </source>
</evidence>
<proteinExistence type="predicted"/>
<dbReference type="InterPro" id="IPR018759">
    <property type="entry name" value="BBP2_2"/>
</dbReference>
<evidence type="ECO:0000313" key="3">
    <source>
        <dbReference type="Proteomes" id="UP001259803"/>
    </source>
</evidence>
<sequence length="437" mass="48436">MKKITKRPLRHACQASGALVIRTMATGALIMGAALPNVAQAQDIGENTGRSSGGPTGYEPVPFYVGQFQVFPQIDGQIEYNDNIRGSEIAAVDDFIVSITPAIFAEDRRADREIFLSGRLGFDTYLQGSRNDQLRGELKGRYRGGLGSLTKPFGSFEISANNSQSRTEDDDLRDLAQPITVTTLRANGGLEQIFGPLIGTVEADFSSADYSGTILVGGDEVEMNFRDNVRYVGRVQLAYQRSQNQRIFVEAIFNKFDFEGAAPELDLPANLGLDRSSSGVRLQAGFRREVTRLVSVIAKVGYLQQSFEDPRLSSISGLSFEGNAELNPTPLTRIELSALRAIDQSANPLLTGRLRTQFSTRLQHELRRDIVLSASARYARITRQSLDQDVAEWEVAGTARYRLTPQWSLALRGEHFERDQAFAFAQNRVMTSVRYNF</sequence>
<dbReference type="EMBL" id="JAVRHS010000001">
    <property type="protein sequence ID" value="MDT0574573.1"/>
    <property type="molecule type" value="Genomic_DNA"/>
</dbReference>
<keyword evidence="3" id="KW-1185">Reference proteome</keyword>
<accession>A0ABU2ZD87</accession>
<dbReference type="Proteomes" id="UP001259803">
    <property type="component" value="Unassembled WGS sequence"/>
</dbReference>
<feature type="chain" id="PRO_5047061262" evidence="1">
    <location>
        <begin position="42"/>
        <end position="437"/>
    </location>
</feature>
<protein>
    <submittedName>
        <fullName evidence="2">Outer membrane beta-barrel protein</fullName>
    </submittedName>
</protein>
<name>A0ABU2ZD87_9SPHN</name>
<reference evidence="2 3" key="1">
    <citation type="submission" date="2023-09" db="EMBL/GenBank/DDBJ databases">
        <authorList>
            <person name="Rey-Velasco X."/>
        </authorList>
    </citation>
    <scope>NUCLEOTIDE SEQUENCE [LARGE SCALE GENOMIC DNA]</scope>
    <source>
        <strain evidence="2 3">F390</strain>
    </source>
</reference>
<comment type="caution">
    <text evidence="2">The sequence shown here is derived from an EMBL/GenBank/DDBJ whole genome shotgun (WGS) entry which is preliminary data.</text>
</comment>
<gene>
    <name evidence="2" type="ORF">RM533_00075</name>
</gene>
<evidence type="ECO:0000256" key="1">
    <source>
        <dbReference type="SAM" id="SignalP"/>
    </source>
</evidence>
<keyword evidence="1" id="KW-0732">Signal</keyword>
<organism evidence="2 3">
    <name type="scientific">Croceicoccus esteveae</name>
    <dbReference type="NCBI Taxonomy" id="3075597"/>
    <lineage>
        <taxon>Bacteria</taxon>
        <taxon>Pseudomonadati</taxon>
        <taxon>Pseudomonadota</taxon>
        <taxon>Alphaproteobacteria</taxon>
        <taxon>Sphingomonadales</taxon>
        <taxon>Erythrobacteraceae</taxon>
        <taxon>Croceicoccus</taxon>
    </lineage>
</organism>
<dbReference type="Pfam" id="PF10082">
    <property type="entry name" value="BBP2_2"/>
    <property type="match status" value="1"/>
</dbReference>
<feature type="signal peptide" evidence="1">
    <location>
        <begin position="1"/>
        <end position="41"/>
    </location>
</feature>
<dbReference type="RefSeq" id="WP_311339158.1">
    <property type="nucleotide sequence ID" value="NZ_JAVRHS010000001.1"/>
</dbReference>